<gene>
    <name evidence="2" type="ORF">ANIA_11076</name>
</gene>
<dbReference type="PANTHER" id="PTHR34310:SF5">
    <property type="entry name" value="DUF427 DOMAIN PROTEIN (AFU_ORTHOLOGUE AFUA_3G02220)"/>
    <property type="match status" value="1"/>
</dbReference>
<dbReference type="HOGENOM" id="CLU_126578_1_2_1"/>
<feature type="domain" description="DUF427" evidence="1">
    <location>
        <begin position="6"/>
        <end position="91"/>
    </location>
</feature>
<evidence type="ECO:0000259" key="1">
    <source>
        <dbReference type="Pfam" id="PF04248"/>
    </source>
</evidence>
<accession>C8VE43</accession>
<dbReference type="GeneID" id="74896768"/>
<evidence type="ECO:0000313" key="2">
    <source>
        <dbReference type="EMBL" id="CBF80361.1"/>
    </source>
</evidence>
<dbReference type="InterPro" id="IPR007361">
    <property type="entry name" value="DUF427"/>
</dbReference>
<organism evidence="2 3">
    <name type="scientific">Emericella nidulans (strain FGSC A4 / ATCC 38163 / CBS 112.46 / NRRL 194 / M139)</name>
    <name type="common">Aspergillus nidulans</name>
    <dbReference type="NCBI Taxonomy" id="227321"/>
    <lineage>
        <taxon>Eukaryota</taxon>
        <taxon>Fungi</taxon>
        <taxon>Dikarya</taxon>
        <taxon>Ascomycota</taxon>
        <taxon>Pezizomycotina</taxon>
        <taxon>Eurotiomycetes</taxon>
        <taxon>Eurotiomycetidae</taxon>
        <taxon>Eurotiales</taxon>
        <taxon>Aspergillaceae</taxon>
        <taxon>Aspergillus</taxon>
        <taxon>Aspergillus subgen. Nidulantes</taxon>
    </lineage>
</organism>
<dbReference type="Proteomes" id="UP000000560">
    <property type="component" value="Chromosome V"/>
</dbReference>
<reference evidence="3" key="1">
    <citation type="journal article" date="2005" name="Nature">
        <title>Sequencing of Aspergillus nidulans and comparative analysis with A. fumigatus and A. oryzae.</title>
        <authorList>
            <person name="Galagan J.E."/>
            <person name="Calvo S.E."/>
            <person name="Cuomo C."/>
            <person name="Ma L.J."/>
            <person name="Wortman J.R."/>
            <person name="Batzoglou S."/>
            <person name="Lee S.I."/>
            <person name="Basturkmen M."/>
            <person name="Spevak C.C."/>
            <person name="Clutterbuck J."/>
            <person name="Kapitonov V."/>
            <person name="Jurka J."/>
            <person name="Scazzocchio C."/>
            <person name="Farman M."/>
            <person name="Butler J."/>
            <person name="Purcell S."/>
            <person name="Harris S."/>
            <person name="Braus G.H."/>
            <person name="Draht O."/>
            <person name="Busch S."/>
            <person name="D'Enfert C."/>
            <person name="Bouchier C."/>
            <person name="Goldman G.H."/>
            <person name="Bell-Pedersen D."/>
            <person name="Griffiths-Jones S."/>
            <person name="Doonan J.H."/>
            <person name="Yu J."/>
            <person name="Vienken K."/>
            <person name="Pain A."/>
            <person name="Freitag M."/>
            <person name="Selker E.U."/>
            <person name="Archer D.B."/>
            <person name="Penalva M.A."/>
            <person name="Oakley B.R."/>
            <person name="Momany M."/>
            <person name="Tanaka T."/>
            <person name="Kumagai T."/>
            <person name="Asai K."/>
            <person name="Machida M."/>
            <person name="Nierman W.C."/>
            <person name="Denning D.W."/>
            <person name="Caddick M."/>
            <person name="Hynes M."/>
            <person name="Paoletti M."/>
            <person name="Fischer R."/>
            <person name="Miller B."/>
            <person name="Dyer P."/>
            <person name="Sachs M.S."/>
            <person name="Osmani S.A."/>
            <person name="Birren B.W."/>
        </authorList>
    </citation>
    <scope>NUCLEOTIDE SEQUENCE [LARGE SCALE GENOMIC DNA]</scope>
    <source>
        <strain evidence="3">FGSC A4 / ATCC 38163 / CBS 112.46 / NRRL 194 / M139</strain>
    </source>
</reference>
<dbReference type="OMA" id="ENNHYFP"/>
<dbReference type="Gene3D" id="2.170.150.40">
    <property type="entry name" value="Domain of unknown function (DUF427)"/>
    <property type="match status" value="1"/>
</dbReference>
<dbReference type="InParanoid" id="C8VE43"/>
<dbReference type="RefSeq" id="XP_050468072.1">
    <property type="nucleotide sequence ID" value="XM_050612118.1"/>
</dbReference>
<dbReference type="eggNOG" id="ENOG502S7EG">
    <property type="taxonomic scope" value="Eukaryota"/>
</dbReference>
<protein>
    <submittedName>
        <fullName evidence="2">DUF427 domain protein (AFU_orthologue AFUA_3G02220)</fullName>
    </submittedName>
</protein>
<dbReference type="VEuPathDB" id="FungiDB:AN11076"/>
<keyword evidence="3" id="KW-1185">Reference proteome</keyword>
<dbReference type="Pfam" id="PF04248">
    <property type="entry name" value="NTP_transf_9"/>
    <property type="match status" value="1"/>
</dbReference>
<dbReference type="OrthoDB" id="18996at2759"/>
<reference evidence="3" key="2">
    <citation type="journal article" date="2009" name="Fungal Genet. Biol.">
        <title>The 2008 update of the Aspergillus nidulans genome annotation: a community effort.</title>
        <authorList>
            <person name="Wortman J.R."/>
            <person name="Gilsenan J.M."/>
            <person name="Joardar V."/>
            <person name="Deegan J."/>
            <person name="Clutterbuck J."/>
            <person name="Andersen M.R."/>
            <person name="Archer D."/>
            <person name="Bencina M."/>
            <person name="Braus G."/>
            <person name="Coutinho P."/>
            <person name="von Dohren H."/>
            <person name="Doonan J."/>
            <person name="Driessen A.J."/>
            <person name="Durek P."/>
            <person name="Espeso E."/>
            <person name="Fekete E."/>
            <person name="Flipphi M."/>
            <person name="Estrada C.G."/>
            <person name="Geysens S."/>
            <person name="Goldman G."/>
            <person name="de Groot P.W."/>
            <person name="Hansen K."/>
            <person name="Harris S.D."/>
            <person name="Heinekamp T."/>
            <person name="Helmstaedt K."/>
            <person name="Henrissat B."/>
            <person name="Hofmann G."/>
            <person name="Homan T."/>
            <person name="Horio T."/>
            <person name="Horiuchi H."/>
            <person name="James S."/>
            <person name="Jones M."/>
            <person name="Karaffa L."/>
            <person name="Karanyi Z."/>
            <person name="Kato M."/>
            <person name="Keller N."/>
            <person name="Kelly D.E."/>
            <person name="Kiel J.A."/>
            <person name="Kim J.M."/>
            <person name="van der Klei I.J."/>
            <person name="Klis F.M."/>
            <person name="Kovalchuk A."/>
            <person name="Krasevec N."/>
            <person name="Kubicek C.P."/>
            <person name="Liu B."/>
            <person name="Maccabe A."/>
            <person name="Meyer V."/>
            <person name="Mirabito P."/>
            <person name="Miskei M."/>
            <person name="Mos M."/>
            <person name="Mullins J."/>
            <person name="Nelson D.R."/>
            <person name="Nielsen J."/>
            <person name="Oakley B.R."/>
            <person name="Osmani S.A."/>
            <person name="Pakula T."/>
            <person name="Paszewski A."/>
            <person name="Paulsen I."/>
            <person name="Pilsyk S."/>
            <person name="Pocsi I."/>
            <person name="Punt P.J."/>
            <person name="Ram A.F."/>
            <person name="Ren Q."/>
            <person name="Robellet X."/>
            <person name="Robson G."/>
            <person name="Seiboth B."/>
            <person name="van Solingen P."/>
            <person name="Specht T."/>
            <person name="Sun J."/>
            <person name="Taheri-Talesh N."/>
            <person name="Takeshita N."/>
            <person name="Ussery D."/>
            <person name="vanKuyk P.A."/>
            <person name="Visser H."/>
            <person name="van de Vondervoort P.J."/>
            <person name="de Vries R.P."/>
            <person name="Walton J."/>
            <person name="Xiang X."/>
            <person name="Xiong Y."/>
            <person name="Zeng A.P."/>
            <person name="Brandt B.W."/>
            <person name="Cornell M.J."/>
            <person name="van den Hondel C.A."/>
            <person name="Visser J."/>
            <person name="Oliver S.G."/>
            <person name="Turner G."/>
        </authorList>
    </citation>
    <scope>GENOME REANNOTATION</scope>
    <source>
        <strain evidence="3">FGSC A4 / ATCC 38163 / CBS 112.46 / NRRL 194 / M139</strain>
    </source>
</reference>
<dbReference type="AlphaFoldDB" id="C8VE43"/>
<dbReference type="PANTHER" id="PTHR34310">
    <property type="entry name" value="DUF427 DOMAIN PROTEIN (AFU_ORTHOLOGUE AFUA_3G02220)"/>
    <property type="match status" value="1"/>
</dbReference>
<dbReference type="EMBL" id="BN001305">
    <property type="protein sequence ID" value="CBF80361.1"/>
    <property type="molecule type" value="Genomic_DNA"/>
</dbReference>
<name>C8VE43_EMENI</name>
<sequence length="100" mass="11415">MPRAIAKVGDRTIAETEIWETVEGNIYFPVSSIKDKSLLQPSDLSTFCPWKGHASYWSIVVDGKTIENAVWYYSEPYDAAGNIRDHVAFYKNKVDIIEEQ</sequence>
<evidence type="ECO:0000313" key="3">
    <source>
        <dbReference type="Proteomes" id="UP000000560"/>
    </source>
</evidence>
<proteinExistence type="predicted"/>
<dbReference type="KEGG" id="ani:ANIA_11076"/>
<dbReference type="InterPro" id="IPR038694">
    <property type="entry name" value="DUF427_sf"/>
</dbReference>